<evidence type="ECO:0000256" key="7">
    <source>
        <dbReference type="ARBA" id="ARBA00023125"/>
    </source>
</evidence>
<evidence type="ECO:0000256" key="1">
    <source>
        <dbReference type="ARBA" id="ARBA00004123"/>
    </source>
</evidence>
<evidence type="ECO:0000256" key="9">
    <source>
        <dbReference type="ARBA" id="ARBA00023242"/>
    </source>
</evidence>
<evidence type="ECO:0000256" key="11">
    <source>
        <dbReference type="SAM" id="MobiDB-lite"/>
    </source>
</evidence>
<evidence type="ECO:0000256" key="2">
    <source>
        <dbReference type="ARBA" id="ARBA00022723"/>
    </source>
</evidence>
<gene>
    <name evidence="14" type="ORF">NQ317_004609</name>
</gene>
<evidence type="ECO:0000256" key="3">
    <source>
        <dbReference type="ARBA" id="ARBA00022737"/>
    </source>
</evidence>
<dbReference type="PROSITE" id="PS50280">
    <property type="entry name" value="SET"/>
    <property type="match status" value="1"/>
</dbReference>
<proteinExistence type="predicted"/>
<dbReference type="InterPro" id="IPR046341">
    <property type="entry name" value="SET_dom_sf"/>
</dbReference>
<evidence type="ECO:0008006" key="16">
    <source>
        <dbReference type="Google" id="ProtNLM"/>
    </source>
</evidence>
<organism evidence="14 15">
    <name type="scientific">Molorchus minor</name>
    <dbReference type="NCBI Taxonomy" id="1323400"/>
    <lineage>
        <taxon>Eukaryota</taxon>
        <taxon>Metazoa</taxon>
        <taxon>Ecdysozoa</taxon>
        <taxon>Arthropoda</taxon>
        <taxon>Hexapoda</taxon>
        <taxon>Insecta</taxon>
        <taxon>Pterygota</taxon>
        <taxon>Neoptera</taxon>
        <taxon>Endopterygota</taxon>
        <taxon>Coleoptera</taxon>
        <taxon>Polyphaga</taxon>
        <taxon>Cucujiformia</taxon>
        <taxon>Chrysomeloidea</taxon>
        <taxon>Cerambycidae</taxon>
        <taxon>Lamiinae</taxon>
        <taxon>Monochamini</taxon>
        <taxon>Molorchus</taxon>
    </lineage>
</organism>
<evidence type="ECO:0000259" key="12">
    <source>
        <dbReference type="PROSITE" id="PS50157"/>
    </source>
</evidence>
<keyword evidence="2" id="KW-0479">Metal-binding</keyword>
<dbReference type="Gene3D" id="3.30.160.60">
    <property type="entry name" value="Classic Zinc Finger"/>
    <property type="match status" value="1"/>
</dbReference>
<evidence type="ECO:0000313" key="15">
    <source>
        <dbReference type="Proteomes" id="UP001162164"/>
    </source>
</evidence>
<evidence type="ECO:0000256" key="6">
    <source>
        <dbReference type="ARBA" id="ARBA00023015"/>
    </source>
</evidence>
<dbReference type="InterPro" id="IPR001214">
    <property type="entry name" value="SET_dom"/>
</dbReference>
<protein>
    <recommendedName>
        <fullName evidence="16">SET domain-containing protein</fullName>
    </recommendedName>
</protein>
<name>A0ABQ9J4G3_9CUCU</name>
<evidence type="ECO:0000313" key="14">
    <source>
        <dbReference type="EMBL" id="KAJ8973011.1"/>
    </source>
</evidence>
<sequence length="350" mass="40559">MRNRKELVIIVMRNVTQKGEYEKLIILKPRSQAKIDILRQLPARIPGLLLEMRHARGPVRFPGAVGGGGQSKEDRSKGGAASETPPPIHGQGVFALRDVRKGVQMGPYEGNMTRVDTTNGYAWKLRDGKLIDAGDETNSNWMRYVNCARNANEQNAVAFQYRGELYYRTCKEVRKGEELLVFYGQSFARILGIDTKNFFRPVEEDANIDFYPCKYCGMGLSATEYRDSHERFCRFRPNRKAVYAVGDIFRCKYCCITLTTREYLEKHEKYCSKKTKVVQKKSGPKTEEEIEKELKCDKCTYSSKWRHALKQHIMVIHDKENVVIYRCHECQFQTHYKSNFSGHIQTHKKK</sequence>
<dbReference type="Proteomes" id="UP001162164">
    <property type="component" value="Unassembled WGS sequence"/>
</dbReference>
<dbReference type="PANTHER" id="PTHR16515">
    <property type="entry name" value="PR DOMAIN ZINC FINGER PROTEIN"/>
    <property type="match status" value="1"/>
</dbReference>
<dbReference type="Gene3D" id="2.170.270.10">
    <property type="entry name" value="SET domain"/>
    <property type="match status" value="1"/>
</dbReference>
<dbReference type="SUPFAM" id="SSF82199">
    <property type="entry name" value="SET domain"/>
    <property type="match status" value="1"/>
</dbReference>
<dbReference type="InterPro" id="IPR050331">
    <property type="entry name" value="Zinc_finger"/>
</dbReference>
<keyword evidence="7" id="KW-0238">DNA-binding</keyword>
<evidence type="ECO:0000256" key="5">
    <source>
        <dbReference type="ARBA" id="ARBA00022833"/>
    </source>
</evidence>
<feature type="region of interest" description="Disordered" evidence="11">
    <location>
        <begin position="60"/>
        <end position="87"/>
    </location>
</feature>
<comment type="subcellular location">
    <subcellularLocation>
        <location evidence="1">Nucleus</location>
    </subcellularLocation>
</comment>
<dbReference type="PROSITE" id="PS50157">
    <property type="entry name" value="ZINC_FINGER_C2H2_2"/>
    <property type="match status" value="1"/>
</dbReference>
<evidence type="ECO:0000256" key="8">
    <source>
        <dbReference type="ARBA" id="ARBA00023163"/>
    </source>
</evidence>
<keyword evidence="3" id="KW-0677">Repeat</keyword>
<accession>A0ABQ9J4G3</accession>
<dbReference type="Pfam" id="PF21549">
    <property type="entry name" value="PRDM2_PR"/>
    <property type="match status" value="1"/>
</dbReference>
<keyword evidence="4 10" id="KW-0863">Zinc-finger</keyword>
<dbReference type="InterPro" id="IPR013087">
    <property type="entry name" value="Znf_C2H2_type"/>
</dbReference>
<feature type="domain" description="SET" evidence="13">
    <location>
        <begin position="77"/>
        <end position="184"/>
    </location>
</feature>
<keyword evidence="5" id="KW-0862">Zinc</keyword>
<dbReference type="PANTHER" id="PTHR16515:SF49">
    <property type="entry name" value="GASTRULA ZINC FINGER PROTEIN XLCGF49.1-LIKE-RELATED"/>
    <property type="match status" value="1"/>
</dbReference>
<dbReference type="EMBL" id="JAPWTJ010001256">
    <property type="protein sequence ID" value="KAJ8973011.1"/>
    <property type="molecule type" value="Genomic_DNA"/>
</dbReference>
<evidence type="ECO:0000259" key="13">
    <source>
        <dbReference type="PROSITE" id="PS50280"/>
    </source>
</evidence>
<dbReference type="SMART" id="SM00355">
    <property type="entry name" value="ZnF_C2H2"/>
    <property type="match status" value="3"/>
</dbReference>
<evidence type="ECO:0000256" key="4">
    <source>
        <dbReference type="ARBA" id="ARBA00022771"/>
    </source>
</evidence>
<evidence type="ECO:0000256" key="10">
    <source>
        <dbReference type="PROSITE-ProRule" id="PRU00042"/>
    </source>
</evidence>
<feature type="domain" description="C2H2-type" evidence="12">
    <location>
        <begin position="325"/>
        <end position="350"/>
    </location>
</feature>
<keyword evidence="6" id="KW-0805">Transcription regulation</keyword>
<keyword evidence="9" id="KW-0539">Nucleus</keyword>
<reference evidence="14" key="1">
    <citation type="journal article" date="2023" name="Insect Mol. Biol.">
        <title>Genome sequencing provides insights into the evolution of gene families encoding plant cell wall-degrading enzymes in longhorned beetles.</title>
        <authorList>
            <person name="Shin N.R."/>
            <person name="Okamura Y."/>
            <person name="Kirsch R."/>
            <person name="Pauchet Y."/>
        </authorList>
    </citation>
    <scope>NUCLEOTIDE SEQUENCE</scope>
    <source>
        <strain evidence="14">MMC_N1</strain>
    </source>
</reference>
<keyword evidence="8" id="KW-0804">Transcription</keyword>
<comment type="caution">
    <text evidence="14">The sequence shown here is derived from an EMBL/GenBank/DDBJ whole genome shotgun (WGS) entry which is preliminary data.</text>
</comment>
<keyword evidence="15" id="KW-1185">Reference proteome</keyword>